<reference evidence="2" key="1">
    <citation type="journal article" date="2019" name="Int. J. Syst. Evol. Microbiol.">
        <title>The Global Catalogue of Microorganisms (GCM) 10K type strain sequencing project: providing services to taxonomists for standard genome sequencing and annotation.</title>
        <authorList>
            <consortium name="The Broad Institute Genomics Platform"/>
            <consortium name="The Broad Institute Genome Sequencing Center for Infectious Disease"/>
            <person name="Wu L."/>
            <person name="Ma J."/>
        </authorList>
    </citation>
    <scope>NUCLEOTIDE SEQUENCE [LARGE SCALE GENOMIC DNA]</scope>
    <source>
        <strain evidence="2">JCM 11756</strain>
    </source>
</reference>
<comment type="caution">
    <text evidence="1">The sequence shown here is derived from an EMBL/GenBank/DDBJ whole genome shotgun (WGS) entry which is preliminary data.</text>
</comment>
<name>A0ABP4JS84_9ACTN</name>
<dbReference type="EMBL" id="BAAAIZ010000053">
    <property type="protein sequence ID" value="GAA1426958.1"/>
    <property type="molecule type" value="Genomic_DNA"/>
</dbReference>
<proteinExistence type="predicted"/>
<organism evidence="1 2">
    <name type="scientific">Streptomyces thermospinosisporus</name>
    <dbReference type="NCBI Taxonomy" id="161482"/>
    <lineage>
        <taxon>Bacteria</taxon>
        <taxon>Bacillati</taxon>
        <taxon>Actinomycetota</taxon>
        <taxon>Actinomycetes</taxon>
        <taxon>Kitasatosporales</taxon>
        <taxon>Streptomycetaceae</taxon>
        <taxon>Streptomyces</taxon>
    </lineage>
</organism>
<gene>
    <name evidence="1" type="ORF">GCM10009601_37180</name>
</gene>
<dbReference type="InterPro" id="IPR046300">
    <property type="entry name" value="DUF6415"/>
</dbReference>
<sequence length="151" mass="16397">MGSIRAAATWFIDLPTLPRHGQVMLFAKGFCDQLELLMPLIEQLAARQPAGDVPAAMSLAAVREARSHVREPEAPGLAGEVARVKQLARSVVALCDHYDALTRITMCLACDRAIGPGEKWTPYDQIRPTGDGRSPGRIHAACANQVRRTGR</sequence>
<dbReference type="RefSeq" id="WP_344014224.1">
    <property type="nucleotide sequence ID" value="NZ_BAAAIZ010000053.1"/>
</dbReference>
<protein>
    <recommendedName>
        <fullName evidence="3">DUF4254 domain-containing protein</fullName>
    </recommendedName>
</protein>
<evidence type="ECO:0008006" key="3">
    <source>
        <dbReference type="Google" id="ProtNLM"/>
    </source>
</evidence>
<keyword evidence="2" id="KW-1185">Reference proteome</keyword>
<accession>A0ABP4JS84</accession>
<dbReference type="Proteomes" id="UP001500973">
    <property type="component" value="Unassembled WGS sequence"/>
</dbReference>
<dbReference type="Pfam" id="PF19979">
    <property type="entry name" value="DUF6415"/>
    <property type="match status" value="1"/>
</dbReference>
<evidence type="ECO:0000313" key="1">
    <source>
        <dbReference type="EMBL" id="GAA1426958.1"/>
    </source>
</evidence>
<evidence type="ECO:0000313" key="2">
    <source>
        <dbReference type="Proteomes" id="UP001500973"/>
    </source>
</evidence>